<name>A0A941I756_9BURK</name>
<dbReference type="Proteomes" id="UP000680067">
    <property type="component" value="Unassembled WGS sequence"/>
</dbReference>
<accession>A0A941I756</accession>
<comment type="caution">
    <text evidence="2">The sequence shown here is derived from an EMBL/GenBank/DDBJ whole genome shotgun (WGS) entry which is preliminary data.</text>
</comment>
<evidence type="ECO:0000313" key="3">
    <source>
        <dbReference type="Proteomes" id="UP000680067"/>
    </source>
</evidence>
<sequence length="86" mass="9571">MKKSVGKQLSKRQPFATTAEQTVKRTRKQPALHVTVFPSQNSESGQQCKALQANKRPACAAGLIPHKFSAVNPEKRLPKKEIYTII</sequence>
<keyword evidence="3" id="KW-1185">Reference proteome</keyword>
<proteinExistence type="predicted"/>
<dbReference type="AlphaFoldDB" id="A0A941I756"/>
<gene>
    <name evidence="2" type="ORF">KDM89_10260</name>
</gene>
<dbReference type="RefSeq" id="WP_212687835.1">
    <property type="nucleotide sequence ID" value="NZ_JAGSPN010000006.1"/>
</dbReference>
<organism evidence="2 3">
    <name type="scientific">Undibacterium luofuense</name>
    <dbReference type="NCBI Taxonomy" id="2828733"/>
    <lineage>
        <taxon>Bacteria</taxon>
        <taxon>Pseudomonadati</taxon>
        <taxon>Pseudomonadota</taxon>
        <taxon>Betaproteobacteria</taxon>
        <taxon>Burkholderiales</taxon>
        <taxon>Oxalobacteraceae</taxon>
        <taxon>Undibacterium</taxon>
    </lineage>
</organism>
<feature type="region of interest" description="Disordered" evidence="1">
    <location>
        <begin position="1"/>
        <end position="27"/>
    </location>
</feature>
<evidence type="ECO:0000256" key="1">
    <source>
        <dbReference type="SAM" id="MobiDB-lite"/>
    </source>
</evidence>
<evidence type="ECO:0000313" key="2">
    <source>
        <dbReference type="EMBL" id="MBR7782529.1"/>
    </source>
</evidence>
<dbReference type="EMBL" id="JAGSPN010000006">
    <property type="protein sequence ID" value="MBR7782529.1"/>
    <property type="molecule type" value="Genomic_DNA"/>
</dbReference>
<protein>
    <submittedName>
        <fullName evidence="2">Uncharacterized protein</fullName>
    </submittedName>
</protein>
<reference evidence="2" key="1">
    <citation type="submission" date="2021-04" db="EMBL/GenBank/DDBJ databases">
        <title>novel species isolated from subtropical streams in China.</title>
        <authorList>
            <person name="Lu H."/>
        </authorList>
    </citation>
    <scope>NUCLEOTIDE SEQUENCE</scope>
    <source>
        <strain evidence="2">LFS511W</strain>
    </source>
</reference>